<evidence type="ECO:0000256" key="8">
    <source>
        <dbReference type="RuleBase" id="RU000644"/>
    </source>
</evidence>
<dbReference type="CDD" id="cd03702">
    <property type="entry name" value="IF2_mtIF2_II"/>
    <property type="match status" value="1"/>
</dbReference>
<comment type="caution">
    <text evidence="11">The sequence shown here is derived from an EMBL/GenBank/DDBJ whole genome shotgun (WGS) entry which is preliminary data.</text>
</comment>
<dbReference type="InterPro" id="IPR009000">
    <property type="entry name" value="Transl_B-barrel_sf"/>
</dbReference>
<dbReference type="GO" id="GO:0003743">
    <property type="term" value="F:translation initiation factor activity"/>
    <property type="evidence" value="ECO:0007669"/>
    <property type="project" value="UniProtKB-UniRule"/>
</dbReference>
<dbReference type="InterPro" id="IPR053905">
    <property type="entry name" value="EF-G-like_DII"/>
</dbReference>
<comment type="function">
    <text evidence="7 8">One of the essential components for the initiation of protein synthesis. Protects formylmethionyl-tRNA from spontaneous hydrolysis and promotes its binding to the 30S ribosomal subunits. Also involved in the hydrolysis of GTP during the formation of the 70S ribosomal complex.</text>
</comment>
<evidence type="ECO:0000256" key="9">
    <source>
        <dbReference type="SAM" id="MobiDB-lite"/>
    </source>
</evidence>
<dbReference type="Pfam" id="PF11987">
    <property type="entry name" value="IF-2"/>
    <property type="match status" value="1"/>
</dbReference>
<feature type="compositionally biased region" description="Basic and acidic residues" evidence="9">
    <location>
        <begin position="184"/>
        <end position="195"/>
    </location>
</feature>
<dbReference type="Pfam" id="PF22042">
    <property type="entry name" value="EF-G_D2"/>
    <property type="match status" value="1"/>
</dbReference>
<dbReference type="GO" id="GO:0003924">
    <property type="term" value="F:GTPase activity"/>
    <property type="evidence" value="ECO:0007669"/>
    <property type="project" value="UniProtKB-UniRule"/>
</dbReference>
<dbReference type="InterPro" id="IPR005225">
    <property type="entry name" value="Small_GTP-bd"/>
</dbReference>
<feature type="binding site" evidence="7">
    <location>
        <begin position="399"/>
        <end position="403"/>
    </location>
    <ligand>
        <name>GTP</name>
        <dbReference type="ChEBI" id="CHEBI:37565"/>
    </ligand>
</feature>
<dbReference type="Gene3D" id="2.40.30.10">
    <property type="entry name" value="Translation factors"/>
    <property type="match status" value="2"/>
</dbReference>
<dbReference type="HAMAP" id="MF_00100_B">
    <property type="entry name" value="IF_2_B"/>
    <property type="match status" value="1"/>
</dbReference>
<dbReference type="SUPFAM" id="SSF50447">
    <property type="entry name" value="Translation proteins"/>
    <property type="match status" value="2"/>
</dbReference>
<organism evidence="11 12">
    <name type="scientific">Micavibrio aeruginosavorus</name>
    <dbReference type="NCBI Taxonomy" id="349221"/>
    <lineage>
        <taxon>Bacteria</taxon>
        <taxon>Pseudomonadati</taxon>
        <taxon>Bdellovibrionota</taxon>
        <taxon>Bdellovibrionia</taxon>
        <taxon>Bdellovibrionales</taxon>
        <taxon>Pseudobdellovibrionaceae</taxon>
        <taxon>Micavibrio</taxon>
    </lineage>
</organism>
<dbReference type="CDD" id="cd03692">
    <property type="entry name" value="mtIF2_IVc"/>
    <property type="match status" value="1"/>
</dbReference>
<dbReference type="PANTHER" id="PTHR43381:SF5">
    <property type="entry name" value="TR-TYPE G DOMAIN-CONTAINING PROTEIN"/>
    <property type="match status" value="1"/>
</dbReference>
<proteinExistence type="inferred from homology"/>
<dbReference type="FunFam" id="2.40.30.10:FF:000007">
    <property type="entry name" value="Translation initiation factor IF-2"/>
    <property type="match status" value="1"/>
</dbReference>
<comment type="subcellular location">
    <subcellularLocation>
        <location evidence="7">Cytoplasm</location>
    </subcellularLocation>
</comment>
<keyword evidence="5 7" id="KW-0648">Protein biosynthesis</keyword>
<dbReference type="InterPro" id="IPR000795">
    <property type="entry name" value="T_Tr_GTP-bd_dom"/>
</dbReference>
<dbReference type="EMBL" id="QFQB01000089">
    <property type="protein sequence ID" value="PZQ44517.1"/>
    <property type="molecule type" value="Genomic_DNA"/>
</dbReference>
<dbReference type="NCBIfam" id="TIGR00487">
    <property type="entry name" value="IF-2"/>
    <property type="match status" value="1"/>
</dbReference>
<gene>
    <name evidence="7" type="primary">infB</name>
    <name evidence="11" type="ORF">DI551_09990</name>
</gene>
<dbReference type="SUPFAM" id="SSF52156">
    <property type="entry name" value="Initiation factor IF2/eIF5b, domain 3"/>
    <property type="match status" value="1"/>
</dbReference>
<dbReference type="InterPro" id="IPR027417">
    <property type="entry name" value="P-loop_NTPase"/>
</dbReference>
<dbReference type="Gene3D" id="3.40.50.300">
    <property type="entry name" value="P-loop containing nucleotide triphosphate hydrolases"/>
    <property type="match status" value="1"/>
</dbReference>
<feature type="compositionally biased region" description="Basic and acidic residues" evidence="9">
    <location>
        <begin position="1"/>
        <end position="12"/>
    </location>
</feature>
<protein>
    <recommendedName>
        <fullName evidence="2 7">Translation initiation factor IF-2</fullName>
    </recommendedName>
</protein>
<feature type="binding site" evidence="7">
    <location>
        <begin position="352"/>
        <end position="359"/>
    </location>
    <ligand>
        <name>GTP</name>
        <dbReference type="ChEBI" id="CHEBI:37565"/>
    </ligand>
</feature>
<feature type="region of interest" description="Disordered" evidence="9">
    <location>
        <begin position="1"/>
        <end position="235"/>
    </location>
</feature>
<dbReference type="InterPro" id="IPR023115">
    <property type="entry name" value="TIF_IF2_dom3"/>
</dbReference>
<feature type="binding site" evidence="7">
    <location>
        <begin position="453"/>
        <end position="456"/>
    </location>
    <ligand>
        <name>GTP</name>
        <dbReference type="ChEBI" id="CHEBI:37565"/>
    </ligand>
</feature>
<sequence>MSESKEDKEKKPLTLGAKPGGTLSLKGNAAAQARQNMTGGSGRGTVVEVRRRRTGKPEDAAPAPTSVPVDEALSNELHSLTSEERDARAKALREALSQPRKERPSNNEGIGMAVNKTPTPDKSAPPDIEDLRRRELEELERIEAEEKARQAENDRLRQDQVRSFTAPSGPSTPFSPRPGAPSAPREDGESESMRDRMRRGAPRNPKSSDDDRRRGGKLTVSKVLGDDGDRDGGRSLAAVKRAREKARKMAMGPKDPAQKVFREVIIPEVITVQELANRMTERSADVIKALMKMGVMATINQSIDADTAELIVGDFGHTFKRVTESDVETNLGGEEDKVEQLVARPPVVTIMGHVDHGKTSLLDALRSTDVVSGEAGGITQHIGAYQVQLASGAKITFLDTPGHAAFTEMRARGANVTDIVVLVVAANDSIMPQTIEAINHAKAAKVPMIVAVNKIDLPDANVHKVINDLLAHEVVVESLGGDTMMVEISAKKRMNLDKLEEAILLQAEILELKVNPNRPAEGAVVEAKMEVGRGSVATVLIQRGTLKTGDIFVVGAEWGRVRALYDDHGKLLSEAIPGQPVEVLGLTGTPDAGDILNVVENEAKAREVSEYRARKRRERASAAMSTNRQGKSFEDILAAAKVAGEKKILPVLIKGDVHGSVEAIIGSLNKMTAENDEIGIQVLHSGVGGITESDITLAKASNAMVIGFNVRANAQARTQAEREGVQIRYYNIIYNVIDDAKAILSGMLSPTLREEYLGQAQIRQVFNITKAGKIAGCMVTIGQVKRGAKVRLLRDDVVIHEGTLKTLKRFKDEVKEVKEGMECGMAFENYEDIRENDIIECFEVISEARTLA</sequence>
<dbReference type="Pfam" id="PF00009">
    <property type="entry name" value="GTP_EFTU"/>
    <property type="match status" value="1"/>
</dbReference>
<feature type="domain" description="Tr-type G" evidence="10">
    <location>
        <begin position="343"/>
        <end position="511"/>
    </location>
</feature>
<evidence type="ECO:0000256" key="1">
    <source>
        <dbReference type="ARBA" id="ARBA00007733"/>
    </source>
</evidence>
<dbReference type="NCBIfam" id="TIGR00231">
    <property type="entry name" value="small_GTP"/>
    <property type="match status" value="1"/>
</dbReference>
<keyword evidence="3 7" id="KW-0396">Initiation factor</keyword>
<evidence type="ECO:0000256" key="7">
    <source>
        <dbReference type="HAMAP-Rule" id="MF_00100"/>
    </source>
</evidence>
<dbReference type="SUPFAM" id="SSF52540">
    <property type="entry name" value="P-loop containing nucleoside triphosphate hydrolases"/>
    <property type="match status" value="1"/>
</dbReference>
<comment type="caution">
    <text evidence="7">Lacks conserved residue(s) required for the propagation of feature annotation.</text>
</comment>
<dbReference type="InterPro" id="IPR006847">
    <property type="entry name" value="IF2_N"/>
</dbReference>
<accession>A0A2W5PIU5</accession>
<dbReference type="Proteomes" id="UP000249417">
    <property type="component" value="Unassembled WGS sequence"/>
</dbReference>
<evidence type="ECO:0000313" key="11">
    <source>
        <dbReference type="EMBL" id="PZQ44517.1"/>
    </source>
</evidence>
<evidence type="ECO:0000313" key="12">
    <source>
        <dbReference type="Proteomes" id="UP000249417"/>
    </source>
</evidence>
<dbReference type="InterPro" id="IPR000178">
    <property type="entry name" value="TF_IF2_bacterial-like"/>
</dbReference>
<dbReference type="FunFam" id="3.40.50.10050:FF:000001">
    <property type="entry name" value="Translation initiation factor IF-2"/>
    <property type="match status" value="1"/>
</dbReference>
<evidence type="ECO:0000256" key="3">
    <source>
        <dbReference type="ARBA" id="ARBA00022540"/>
    </source>
</evidence>
<dbReference type="InterPro" id="IPR036925">
    <property type="entry name" value="TIF_IF2_dom3_sf"/>
</dbReference>
<dbReference type="PROSITE" id="PS51722">
    <property type="entry name" value="G_TR_2"/>
    <property type="match status" value="1"/>
</dbReference>
<dbReference type="GO" id="GO:0005829">
    <property type="term" value="C:cytosol"/>
    <property type="evidence" value="ECO:0007669"/>
    <property type="project" value="TreeGrafter"/>
</dbReference>
<evidence type="ECO:0000259" key="10">
    <source>
        <dbReference type="PROSITE" id="PS51722"/>
    </source>
</evidence>
<dbReference type="Gene3D" id="3.40.50.10050">
    <property type="entry name" value="Translation initiation factor IF- 2, domain 3"/>
    <property type="match status" value="1"/>
</dbReference>
<dbReference type="FunFam" id="3.40.50.300:FF:000019">
    <property type="entry name" value="Translation initiation factor IF-2"/>
    <property type="match status" value="1"/>
</dbReference>
<reference evidence="11 12" key="1">
    <citation type="submission" date="2017-08" db="EMBL/GenBank/DDBJ databases">
        <title>Infants hospitalized years apart are colonized by the same room-sourced microbial strains.</title>
        <authorList>
            <person name="Brooks B."/>
            <person name="Olm M.R."/>
            <person name="Firek B.A."/>
            <person name="Baker R."/>
            <person name="Thomas B.C."/>
            <person name="Morowitz M.J."/>
            <person name="Banfield J.F."/>
        </authorList>
    </citation>
    <scope>NUCLEOTIDE SEQUENCE [LARGE SCALE GENOMIC DNA]</scope>
    <source>
        <strain evidence="11">S2_005_002_R2_29</strain>
    </source>
</reference>
<dbReference type="GO" id="GO:0005525">
    <property type="term" value="F:GTP binding"/>
    <property type="evidence" value="ECO:0007669"/>
    <property type="project" value="UniProtKB-KW"/>
</dbReference>
<dbReference type="Pfam" id="PF04760">
    <property type="entry name" value="IF2_N"/>
    <property type="match status" value="1"/>
</dbReference>
<evidence type="ECO:0000256" key="6">
    <source>
        <dbReference type="ARBA" id="ARBA00023134"/>
    </source>
</evidence>
<dbReference type="InterPro" id="IPR015760">
    <property type="entry name" value="TIF_IF2"/>
</dbReference>
<comment type="similarity">
    <text evidence="1 7 8">Belongs to the TRAFAC class translation factor GTPase superfamily. Classic translation factor GTPase family. IF-2 subfamily.</text>
</comment>
<keyword evidence="6 7" id="KW-0342">GTP-binding</keyword>
<feature type="compositionally biased region" description="Basic and acidic residues" evidence="9">
    <location>
        <begin position="224"/>
        <end position="233"/>
    </location>
</feature>
<feature type="compositionally biased region" description="Basic and acidic residues" evidence="9">
    <location>
        <begin position="129"/>
        <end position="160"/>
    </location>
</feature>
<dbReference type="PROSITE" id="PS01176">
    <property type="entry name" value="IF2"/>
    <property type="match status" value="1"/>
</dbReference>
<keyword evidence="4 7" id="KW-0547">Nucleotide-binding</keyword>
<dbReference type="InterPro" id="IPR044145">
    <property type="entry name" value="IF2_II"/>
</dbReference>
<evidence type="ECO:0000256" key="4">
    <source>
        <dbReference type="ARBA" id="ARBA00022741"/>
    </source>
</evidence>
<feature type="compositionally biased region" description="Basic and acidic residues" evidence="9">
    <location>
        <begin position="81"/>
        <end position="105"/>
    </location>
</feature>
<dbReference type="PANTHER" id="PTHR43381">
    <property type="entry name" value="TRANSLATION INITIATION FACTOR IF-2-RELATED"/>
    <property type="match status" value="1"/>
</dbReference>
<dbReference type="FunFam" id="2.40.30.10:FF:000008">
    <property type="entry name" value="Translation initiation factor IF-2"/>
    <property type="match status" value="1"/>
</dbReference>
<feature type="compositionally biased region" description="Polar residues" evidence="9">
    <location>
        <begin position="161"/>
        <end position="172"/>
    </location>
</feature>
<dbReference type="AlphaFoldDB" id="A0A2W5PIU5"/>
<name>A0A2W5PIU5_9BACT</name>
<evidence type="ECO:0000256" key="2">
    <source>
        <dbReference type="ARBA" id="ARBA00020675"/>
    </source>
</evidence>
<keyword evidence="7" id="KW-0963">Cytoplasm</keyword>
<dbReference type="CDD" id="cd01887">
    <property type="entry name" value="IF2_eIF5B"/>
    <property type="match status" value="1"/>
</dbReference>
<evidence type="ECO:0000256" key="5">
    <source>
        <dbReference type="ARBA" id="ARBA00022917"/>
    </source>
</evidence>